<dbReference type="EMBL" id="CP012700">
    <property type="protein sequence ID" value="ALH82973.1"/>
    <property type="molecule type" value="Genomic_DNA"/>
</dbReference>
<dbReference type="OrthoDB" id="7451373at2"/>
<sequence length="65" mass="7528">MRAFHLLIDDTETRRIDFHAEGPDHAFQIARNENDGVNVTLWEGERLLARMTKTEANVWKLHALG</sequence>
<protein>
    <submittedName>
        <fullName evidence="1">Uncharacterized protein</fullName>
    </submittedName>
</protein>
<dbReference type="Proteomes" id="UP000058074">
    <property type="component" value="Chromosome"/>
</dbReference>
<accession>A0A0N9VF56</accession>
<name>A0A0N9VF56_SPHMC</name>
<gene>
    <name evidence="1" type="ORF">AN936_22240</name>
</gene>
<dbReference type="KEGG" id="smag:AN936_22240"/>
<dbReference type="AlphaFoldDB" id="A0A0N9VF56"/>
<organism evidence="1 2">
    <name type="scientific">Sphingopyxis macrogoltabida</name>
    <name type="common">Sphingomonas macrogoltabidus</name>
    <dbReference type="NCBI Taxonomy" id="33050"/>
    <lineage>
        <taxon>Bacteria</taxon>
        <taxon>Pseudomonadati</taxon>
        <taxon>Pseudomonadota</taxon>
        <taxon>Alphaproteobacteria</taxon>
        <taxon>Sphingomonadales</taxon>
        <taxon>Sphingomonadaceae</taxon>
        <taxon>Sphingopyxis</taxon>
    </lineage>
</organism>
<evidence type="ECO:0000313" key="2">
    <source>
        <dbReference type="Proteomes" id="UP000058074"/>
    </source>
</evidence>
<proteinExistence type="predicted"/>
<evidence type="ECO:0000313" key="1">
    <source>
        <dbReference type="EMBL" id="ALH82973.1"/>
    </source>
</evidence>
<reference evidence="1 2" key="1">
    <citation type="journal article" date="2015" name="Genome Announc.">
        <title>Complete Genome Sequence of Polypropylene Glycol- and Polyethylene Glycol-Degrading Sphingopyxis macrogoltabida Strain EY-1.</title>
        <authorList>
            <person name="Ohtsubo Y."/>
            <person name="Nagata Y."/>
            <person name="Numata M."/>
            <person name="Tsuchikane K."/>
            <person name="Hosoyama A."/>
            <person name="Yamazoe A."/>
            <person name="Tsuda M."/>
            <person name="Fujita N."/>
            <person name="Kawai F."/>
        </authorList>
    </citation>
    <scope>NUCLEOTIDE SEQUENCE [LARGE SCALE GENOMIC DNA]</scope>
    <source>
        <strain evidence="1 2">EY-1</strain>
    </source>
</reference>
<dbReference type="RefSeq" id="WP_054589947.1">
    <property type="nucleotide sequence ID" value="NZ_CP012700.1"/>
</dbReference>
<dbReference type="PATRIC" id="fig|33050.5.peg.4603"/>